<accession>A0A1I8A1M4</accession>
<name>A0A1I8A1M4_9BILA</name>
<organism evidence="2 3">
    <name type="scientific">Steinernema glaseri</name>
    <dbReference type="NCBI Taxonomy" id="37863"/>
    <lineage>
        <taxon>Eukaryota</taxon>
        <taxon>Metazoa</taxon>
        <taxon>Ecdysozoa</taxon>
        <taxon>Nematoda</taxon>
        <taxon>Chromadorea</taxon>
        <taxon>Rhabditida</taxon>
        <taxon>Tylenchina</taxon>
        <taxon>Panagrolaimomorpha</taxon>
        <taxon>Strongyloidoidea</taxon>
        <taxon>Steinernematidae</taxon>
        <taxon>Steinernema</taxon>
    </lineage>
</organism>
<dbReference type="PANTHER" id="PTHR21222">
    <property type="entry name" value="MIT DOMAIN-CONTAINING PROTEIN 1"/>
    <property type="match status" value="1"/>
</dbReference>
<dbReference type="PANTHER" id="PTHR21222:SF1">
    <property type="entry name" value="MIT DOMAIN-CONTAINING PROTEIN 1"/>
    <property type="match status" value="1"/>
</dbReference>
<keyword evidence="2" id="KW-1185">Reference proteome</keyword>
<dbReference type="InterPro" id="IPR032341">
    <property type="entry name" value="MITD1_C"/>
</dbReference>
<protein>
    <submittedName>
        <fullName evidence="3">MIT_C domain-containing protein</fullName>
    </submittedName>
</protein>
<dbReference type="Proteomes" id="UP000095287">
    <property type="component" value="Unplaced"/>
</dbReference>
<evidence type="ECO:0000313" key="3">
    <source>
        <dbReference type="WBParaSite" id="L893_g31979.t1"/>
    </source>
</evidence>
<dbReference type="Gene3D" id="3.30.870.30">
    <property type="entry name" value="MITD, C-terminal phospholipase D-like domain"/>
    <property type="match status" value="1"/>
</dbReference>
<dbReference type="AlphaFoldDB" id="A0A1I8A1M4"/>
<evidence type="ECO:0000313" key="2">
    <source>
        <dbReference type="Proteomes" id="UP000095287"/>
    </source>
</evidence>
<reference evidence="3" key="1">
    <citation type="submission" date="2016-11" db="UniProtKB">
        <authorList>
            <consortium name="WormBaseParasite"/>
        </authorList>
    </citation>
    <scope>IDENTIFICATION</scope>
</reference>
<dbReference type="InterPro" id="IPR052817">
    <property type="entry name" value="MIT_domain_contain_protein1"/>
</dbReference>
<feature type="domain" description="MITD1 C-terminal phospholipase D-like" evidence="1">
    <location>
        <begin position="1"/>
        <end position="126"/>
    </location>
</feature>
<dbReference type="InterPro" id="IPR038113">
    <property type="entry name" value="MITD1_C_sf"/>
</dbReference>
<sequence length="132" mass="15522">MDDRLTSVVIEDAYIRVHHQILNFVRFCEILVQKAKNLKRITLITKDDVDERAFNGLRGSLAERGVDLLVNFKSQMHDREIVFNNDWIIKIGRGLDYFKPIDDKYALGACDYSMRRCRETTVDIYKVKPRIN</sequence>
<proteinExistence type="predicted"/>
<dbReference type="WBParaSite" id="L893_g31979.t1">
    <property type="protein sequence ID" value="L893_g31979.t1"/>
    <property type="gene ID" value="L893_g31979"/>
</dbReference>
<evidence type="ECO:0000259" key="1">
    <source>
        <dbReference type="Pfam" id="PF16565"/>
    </source>
</evidence>
<dbReference type="Pfam" id="PF16565">
    <property type="entry name" value="MIT_C"/>
    <property type="match status" value="1"/>
</dbReference>